<sequence length="29" mass="3419">MIMILIDAKIKERIKKKFFFFTSECGAPL</sequence>
<protein>
    <submittedName>
        <fullName evidence="1">Uncharacterized protein</fullName>
    </submittedName>
</protein>
<reference evidence="1" key="2">
    <citation type="journal article" date="2015" name="Fish Shellfish Immunol.">
        <title>Early steps in the European eel (Anguilla anguilla)-Vibrio vulnificus interaction in the gills: Role of the RtxA13 toxin.</title>
        <authorList>
            <person name="Callol A."/>
            <person name="Pajuelo D."/>
            <person name="Ebbesson L."/>
            <person name="Teles M."/>
            <person name="MacKenzie S."/>
            <person name="Amaro C."/>
        </authorList>
    </citation>
    <scope>NUCLEOTIDE SEQUENCE</scope>
</reference>
<dbReference type="EMBL" id="GBXM01035387">
    <property type="protein sequence ID" value="JAH73190.1"/>
    <property type="molecule type" value="Transcribed_RNA"/>
</dbReference>
<evidence type="ECO:0000313" key="1">
    <source>
        <dbReference type="EMBL" id="JAH73190.1"/>
    </source>
</evidence>
<accession>A0A0E9V6U4</accession>
<organism evidence="1">
    <name type="scientific">Anguilla anguilla</name>
    <name type="common">European freshwater eel</name>
    <name type="synonym">Muraena anguilla</name>
    <dbReference type="NCBI Taxonomy" id="7936"/>
    <lineage>
        <taxon>Eukaryota</taxon>
        <taxon>Metazoa</taxon>
        <taxon>Chordata</taxon>
        <taxon>Craniata</taxon>
        <taxon>Vertebrata</taxon>
        <taxon>Euteleostomi</taxon>
        <taxon>Actinopterygii</taxon>
        <taxon>Neopterygii</taxon>
        <taxon>Teleostei</taxon>
        <taxon>Anguilliformes</taxon>
        <taxon>Anguillidae</taxon>
        <taxon>Anguilla</taxon>
    </lineage>
</organism>
<reference evidence="1" key="1">
    <citation type="submission" date="2014-11" db="EMBL/GenBank/DDBJ databases">
        <authorList>
            <person name="Amaro Gonzalez C."/>
        </authorList>
    </citation>
    <scope>NUCLEOTIDE SEQUENCE</scope>
</reference>
<dbReference type="AlphaFoldDB" id="A0A0E9V6U4"/>
<name>A0A0E9V6U4_ANGAN</name>
<proteinExistence type="predicted"/>